<evidence type="ECO:0000256" key="10">
    <source>
        <dbReference type="ARBA" id="ARBA00022842"/>
    </source>
</evidence>
<dbReference type="Gene3D" id="3.30.56.10">
    <property type="match status" value="2"/>
</dbReference>
<dbReference type="InterPro" id="IPR033714">
    <property type="entry name" value="tRNA_bind_bactPheRS"/>
</dbReference>
<dbReference type="InterPro" id="IPR036690">
    <property type="entry name" value="Fdx_antiC-bd_sf"/>
</dbReference>
<dbReference type="Proteomes" id="UP000655420">
    <property type="component" value="Unassembled WGS sequence"/>
</dbReference>
<evidence type="ECO:0000259" key="19">
    <source>
        <dbReference type="PROSITE" id="PS51483"/>
    </source>
</evidence>
<dbReference type="Pfam" id="PF01588">
    <property type="entry name" value="tRNA_bind"/>
    <property type="match status" value="1"/>
</dbReference>
<evidence type="ECO:0000259" key="17">
    <source>
        <dbReference type="PROSITE" id="PS50886"/>
    </source>
</evidence>
<dbReference type="SMART" id="SM00873">
    <property type="entry name" value="B3_4"/>
    <property type="match status" value="1"/>
</dbReference>
<dbReference type="SMART" id="SM00874">
    <property type="entry name" value="B5"/>
    <property type="match status" value="1"/>
</dbReference>
<gene>
    <name evidence="15" type="primary">pheT</name>
    <name evidence="20" type="ORF">H0I76_08665</name>
</gene>
<dbReference type="GO" id="GO:0005524">
    <property type="term" value="F:ATP binding"/>
    <property type="evidence" value="ECO:0007669"/>
    <property type="project" value="UniProtKB-UniRule"/>
</dbReference>
<feature type="binding site" evidence="15">
    <location>
        <position position="467"/>
    </location>
    <ligand>
        <name>Mg(2+)</name>
        <dbReference type="ChEBI" id="CHEBI:18420"/>
        <note>shared with alpha subunit</note>
    </ligand>
</feature>
<dbReference type="CDD" id="cd00769">
    <property type="entry name" value="PheRS_beta_core"/>
    <property type="match status" value="1"/>
</dbReference>
<dbReference type="SUPFAM" id="SSF50249">
    <property type="entry name" value="Nucleic acid-binding proteins"/>
    <property type="match status" value="1"/>
</dbReference>
<dbReference type="PROSITE" id="PS51483">
    <property type="entry name" value="B5"/>
    <property type="match status" value="1"/>
</dbReference>
<feature type="domain" description="TRNA-binding" evidence="17">
    <location>
        <begin position="39"/>
        <end position="155"/>
    </location>
</feature>
<name>A0A8J7SGU1_9RHOB</name>
<dbReference type="SUPFAM" id="SSF56037">
    <property type="entry name" value="PheT/TilS domain"/>
    <property type="match status" value="1"/>
</dbReference>
<comment type="similarity">
    <text evidence="2 15">Belongs to the phenylalanyl-tRNA synthetase beta subunit family. Type 1 subfamily.</text>
</comment>
<evidence type="ECO:0000256" key="4">
    <source>
        <dbReference type="ARBA" id="ARBA00022490"/>
    </source>
</evidence>
<feature type="domain" description="B5" evidence="19">
    <location>
        <begin position="408"/>
        <end position="483"/>
    </location>
</feature>
<dbReference type="InterPro" id="IPR041616">
    <property type="entry name" value="PheRS_beta_core"/>
</dbReference>
<dbReference type="GO" id="GO:0000049">
    <property type="term" value="F:tRNA binding"/>
    <property type="evidence" value="ECO:0007669"/>
    <property type="project" value="UniProtKB-UniRule"/>
</dbReference>
<dbReference type="GO" id="GO:0009328">
    <property type="term" value="C:phenylalanine-tRNA ligase complex"/>
    <property type="evidence" value="ECO:0007669"/>
    <property type="project" value="TreeGrafter"/>
</dbReference>
<keyword evidence="21" id="KW-1185">Reference proteome</keyword>
<evidence type="ECO:0000256" key="9">
    <source>
        <dbReference type="ARBA" id="ARBA00022840"/>
    </source>
</evidence>
<dbReference type="InterPro" id="IPR005146">
    <property type="entry name" value="B3/B4_tRNA-bd"/>
</dbReference>
<dbReference type="EMBL" id="JAEHHL010000004">
    <property type="protein sequence ID" value="MBK0399260.1"/>
    <property type="molecule type" value="Genomic_DNA"/>
</dbReference>
<comment type="subcellular location">
    <subcellularLocation>
        <location evidence="1 15">Cytoplasm</location>
    </subcellularLocation>
</comment>
<comment type="catalytic activity">
    <reaction evidence="14 15">
        <text>tRNA(Phe) + L-phenylalanine + ATP = L-phenylalanyl-tRNA(Phe) + AMP + diphosphate + H(+)</text>
        <dbReference type="Rhea" id="RHEA:19413"/>
        <dbReference type="Rhea" id="RHEA-COMP:9668"/>
        <dbReference type="Rhea" id="RHEA-COMP:9699"/>
        <dbReference type="ChEBI" id="CHEBI:15378"/>
        <dbReference type="ChEBI" id="CHEBI:30616"/>
        <dbReference type="ChEBI" id="CHEBI:33019"/>
        <dbReference type="ChEBI" id="CHEBI:58095"/>
        <dbReference type="ChEBI" id="CHEBI:78442"/>
        <dbReference type="ChEBI" id="CHEBI:78531"/>
        <dbReference type="ChEBI" id="CHEBI:456215"/>
        <dbReference type="EC" id="6.1.1.20"/>
    </reaction>
</comment>
<dbReference type="InterPro" id="IPR009061">
    <property type="entry name" value="DNA-bd_dom_put_sf"/>
</dbReference>
<dbReference type="HAMAP" id="MF_00283">
    <property type="entry name" value="Phe_tRNA_synth_beta1"/>
    <property type="match status" value="1"/>
</dbReference>
<evidence type="ECO:0000256" key="2">
    <source>
        <dbReference type="ARBA" id="ARBA00008653"/>
    </source>
</evidence>
<keyword evidence="4 15" id="KW-0963">Cytoplasm</keyword>
<keyword evidence="6 15" id="KW-0436">Ligase</keyword>
<dbReference type="InterPro" id="IPR002547">
    <property type="entry name" value="tRNA-bd_dom"/>
</dbReference>
<dbReference type="Gene3D" id="2.40.50.140">
    <property type="entry name" value="Nucleic acid-binding proteins"/>
    <property type="match status" value="1"/>
</dbReference>
<dbReference type="GO" id="GO:0000287">
    <property type="term" value="F:magnesium ion binding"/>
    <property type="evidence" value="ECO:0007669"/>
    <property type="project" value="UniProtKB-UniRule"/>
</dbReference>
<dbReference type="InterPro" id="IPR020825">
    <property type="entry name" value="Phe-tRNA_synthase-like_B3/B4"/>
</dbReference>
<evidence type="ECO:0000313" key="21">
    <source>
        <dbReference type="Proteomes" id="UP000655420"/>
    </source>
</evidence>
<evidence type="ECO:0000256" key="5">
    <source>
        <dbReference type="ARBA" id="ARBA00022555"/>
    </source>
</evidence>
<evidence type="ECO:0000313" key="20">
    <source>
        <dbReference type="EMBL" id="MBK0399260.1"/>
    </source>
</evidence>
<dbReference type="Gene3D" id="3.30.930.10">
    <property type="entry name" value="Bira Bifunctional Protein, Domain 2"/>
    <property type="match status" value="1"/>
</dbReference>
<dbReference type="Pfam" id="PF03484">
    <property type="entry name" value="B5"/>
    <property type="match status" value="1"/>
</dbReference>
<comment type="cofactor">
    <cofactor evidence="15">
        <name>Mg(2+)</name>
        <dbReference type="ChEBI" id="CHEBI:18420"/>
    </cofactor>
    <text evidence="15">Binds 2 magnesium ions per tetramer.</text>
</comment>
<evidence type="ECO:0000256" key="11">
    <source>
        <dbReference type="ARBA" id="ARBA00022884"/>
    </source>
</evidence>
<keyword evidence="10 15" id="KW-0460">Magnesium</keyword>
<evidence type="ECO:0000256" key="13">
    <source>
        <dbReference type="ARBA" id="ARBA00023146"/>
    </source>
</evidence>
<evidence type="ECO:0000256" key="1">
    <source>
        <dbReference type="ARBA" id="ARBA00004496"/>
    </source>
</evidence>
<evidence type="ECO:0000256" key="6">
    <source>
        <dbReference type="ARBA" id="ARBA00022598"/>
    </source>
</evidence>
<protein>
    <recommendedName>
        <fullName evidence="15">Phenylalanine--tRNA ligase beta subunit</fullName>
        <ecNumber evidence="15">6.1.1.20</ecNumber>
    </recommendedName>
    <alternativeName>
        <fullName evidence="15">Phenylalanyl-tRNA synthetase beta subunit</fullName>
        <shortName evidence="15">PheRS</shortName>
    </alternativeName>
</protein>
<evidence type="ECO:0000259" key="18">
    <source>
        <dbReference type="PROSITE" id="PS51447"/>
    </source>
</evidence>
<dbReference type="InterPro" id="IPR004532">
    <property type="entry name" value="Phe-tRNA-ligase_IIc_bsu_bact"/>
</dbReference>
<evidence type="ECO:0000256" key="15">
    <source>
        <dbReference type="HAMAP-Rule" id="MF_00283"/>
    </source>
</evidence>
<evidence type="ECO:0000256" key="3">
    <source>
        <dbReference type="ARBA" id="ARBA00011209"/>
    </source>
</evidence>
<evidence type="ECO:0000256" key="16">
    <source>
        <dbReference type="PROSITE-ProRule" id="PRU00209"/>
    </source>
</evidence>
<dbReference type="Pfam" id="PF03483">
    <property type="entry name" value="B3_4"/>
    <property type="match status" value="1"/>
</dbReference>
<proteinExistence type="inferred from homology"/>
<organism evidence="20 21">
    <name type="scientific">Thermohalobaculum xanthum</name>
    <dbReference type="NCBI Taxonomy" id="2753746"/>
    <lineage>
        <taxon>Bacteria</taxon>
        <taxon>Pseudomonadati</taxon>
        <taxon>Pseudomonadota</taxon>
        <taxon>Alphaproteobacteria</taxon>
        <taxon>Rhodobacterales</taxon>
        <taxon>Paracoccaceae</taxon>
        <taxon>Thermohalobaculum</taxon>
    </lineage>
</organism>
<dbReference type="Gene3D" id="3.50.40.10">
    <property type="entry name" value="Phenylalanyl-trna Synthetase, Chain B, domain 3"/>
    <property type="match status" value="1"/>
</dbReference>
<keyword evidence="13 15" id="KW-0030">Aminoacyl-tRNA synthetase</keyword>
<dbReference type="SUPFAM" id="SSF46955">
    <property type="entry name" value="Putative DNA-binding domain"/>
    <property type="match status" value="1"/>
</dbReference>
<keyword evidence="12 15" id="KW-0648">Protein biosynthesis</keyword>
<dbReference type="InterPro" id="IPR045060">
    <property type="entry name" value="Phe-tRNA-ligase_IIc_bsu"/>
</dbReference>
<feature type="binding site" evidence="15">
    <location>
        <position position="471"/>
    </location>
    <ligand>
        <name>Mg(2+)</name>
        <dbReference type="ChEBI" id="CHEBI:18420"/>
        <note>shared with alpha subunit</note>
    </ligand>
</feature>
<dbReference type="EC" id="6.1.1.20" evidence="15"/>
<dbReference type="SMART" id="SM00896">
    <property type="entry name" value="FDX-ACB"/>
    <property type="match status" value="1"/>
</dbReference>
<dbReference type="NCBIfam" id="TIGR00472">
    <property type="entry name" value="pheT_bact"/>
    <property type="match status" value="1"/>
</dbReference>
<dbReference type="PROSITE" id="PS51447">
    <property type="entry name" value="FDX_ACB"/>
    <property type="match status" value="1"/>
</dbReference>
<keyword evidence="5 16" id="KW-0820">tRNA-binding</keyword>
<dbReference type="Pfam" id="PF17759">
    <property type="entry name" value="tRNA_synthFbeta"/>
    <property type="match status" value="1"/>
</dbReference>
<keyword evidence="7 15" id="KW-0479">Metal-binding</keyword>
<evidence type="ECO:0000256" key="8">
    <source>
        <dbReference type="ARBA" id="ARBA00022741"/>
    </source>
</evidence>
<reference evidence="20" key="1">
    <citation type="submission" date="2020-12" db="EMBL/GenBank/DDBJ databases">
        <title>Bacterial taxonomy.</title>
        <authorList>
            <person name="Pan X."/>
        </authorList>
    </citation>
    <scope>NUCLEOTIDE SEQUENCE</scope>
    <source>
        <strain evidence="20">M0105</strain>
    </source>
</reference>
<keyword evidence="8 15" id="KW-0547">Nucleotide-binding</keyword>
<dbReference type="InterPro" id="IPR005121">
    <property type="entry name" value="Fdx_antiC-bd"/>
</dbReference>
<dbReference type="GO" id="GO:0004826">
    <property type="term" value="F:phenylalanine-tRNA ligase activity"/>
    <property type="evidence" value="ECO:0007669"/>
    <property type="project" value="UniProtKB-UniRule"/>
</dbReference>
<dbReference type="InterPro" id="IPR045864">
    <property type="entry name" value="aa-tRNA-synth_II/BPL/LPL"/>
</dbReference>
<dbReference type="Pfam" id="PF03147">
    <property type="entry name" value="FDX-ACB"/>
    <property type="match status" value="1"/>
</dbReference>
<dbReference type="InterPro" id="IPR005147">
    <property type="entry name" value="tRNA_synthase_B5-dom"/>
</dbReference>
<dbReference type="PANTHER" id="PTHR10947">
    <property type="entry name" value="PHENYLALANYL-TRNA SYNTHETASE BETA CHAIN AND LEUCINE-RICH REPEAT-CONTAINING PROTEIN 47"/>
    <property type="match status" value="1"/>
</dbReference>
<dbReference type="AlphaFoldDB" id="A0A8J7SGU1"/>
<sequence length="811" mass="86447">MKFTLSWLKEHLETDASLTEITDALTDLGLEVEGVEDPAERLGAFTICRVIEAVQHPDADRLRLCRVEAWPNGPDAPSQEVQVVCGAPNARTGLVGVFAAPGTHIPGTGVDLKPGVIRGVESNGMLCSERELMISDDHEGIIDLPADAPMGVRYIDYAKLNDPVIEIAVTPNRPDALGVSGIARDLAARGLGRLITPETEAVRGAFASPIGVRLNDDVKDGLCPLFVGRYIRGVKNGPSPDWLQRRLRAIGLRPISALVDITNFLTFDRARPLHVFDADKVTGDIHVRLSRPGEKLEALDEKTYEFDDSMTLVCDDAGPEGIGGVMGGLASGVTPETVNVFVEAAYFDPVRTAATGRKLRVNSDARYRFERGVDPAFTPEGMEIATRMILDLCGGEASEMVIAGRVPDTARSYRLDPARVVSLVGLEIPRAEQVRILTELGFSATGLGEMLEVWVPSWRPDVQGEADLVEEIARIASLTRLPAKPLPPASEGVPAPQITPMQRRVSLARRALAAEGLNECVTYSFVSGAHAALFGGGDAARRLENPISADLSDMRPDLLPGLLAAAARNQARGAGEIGIFEVGPVFRGGEPGEQETVAAALRVGATTPRHWAGTRRGVDLMDAKADALAALAAAGVDTSKLMVAREAPDWFHPGRSAVLKLGPKNVLAAFGELHPRVIEAMGVKGPAVAAVVHLEAAPFPKKKGTTRPALVTSDFQAVERDFAFVVDARVEAEAILKAARAAEKKLIERVSVFDIFEGKRAAEQLGEGRKSVAISVRLQPTAGTLTEAEIEAVSARVVEGVAKATGASLRS</sequence>
<dbReference type="SUPFAM" id="SSF55681">
    <property type="entry name" value="Class II aaRS and biotin synthetases"/>
    <property type="match status" value="1"/>
</dbReference>
<dbReference type="RefSeq" id="WP_200609340.1">
    <property type="nucleotide sequence ID" value="NZ_JAEHHL010000004.1"/>
</dbReference>
<comment type="subunit">
    <text evidence="3 15">Tetramer of two alpha and two beta subunits.</text>
</comment>
<feature type="binding site" evidence="15">
    <location>
        <position position="470"/>
    </location>
    <ligand>
        <name>Mg(2+)</name>
        <dbReference type="ChEBI" id="CHEBI:18420"/>
        <note>shared with alpha subunit</note>
    </ligand>
</feature>
<evidence type="ECO:0000256" key="7">
    <source>
        <dbReference type="ARBA" id="ARBA00022723"/>
    </source>
</evidence>
<dbReference type="Gene3D" id="3.30.70.380">
    <property type="entry name" value="Ferrodoxin-fold anticodon-binding domain"/>
    <property type="match status" value="1"/>
</dbReference>
<feature type="binding site" evidence="15">
    <location>
        <position position="461"/>
    </location>
    <ligand>
        <name>Mg(2+)</name>
        <dbReference type="ChEBI" id="CHEBI:18420"/>
        <note>shared with alpha subunit</note>
    </ligand>
</feature>
<dbReference type="CDD" id="cd02796">
    <property type="entry name" value="tRNA_bind_bactPheRS"/>
    <property type="match status" value="1"/>
</dbReference>
<dbReference type="SUPFAM" id="SSF54991">
    <property type="entry name" value="Anticodon-binding domain of PheRS"/>
    <property type="match status" value="1"/>
</dbReference>
<comment type="caution">
    <text evidence="20">The sequence shown here is derived from an EMBL/GenBank/DDBJ whole genome shotgun (WGS) entry which is preliminary data.</text>
</comment>
<evidence type="ECO:0000256" key="12">
    <source>
        <dbReference type="ARBA" id="ARBA00022917"/>
    </source>
</evidence>
<feature type="domain" description="FDX-ACB" evidence="18">
    <location>
        <begin position="713"/>
        <end position="810"/>
    </location>
</feature>
<accession>A0A8J7SGU1</accession>
<evidence type="ECO:0000256" key="14">
    <source>
        <dbReference type="ARBA" id="ARBA00049255"/>
    </source>
</evidence>
<dbReference type="PROSITE" id="PS50886">
    <property type="entry name" value="TRBD"/>
    <property type="match status" value="1"/>
</dbReference>
<keyword evidence="11 16" id="KW-0694">RNA-binding</keyword>
<dbReference type="GO" id="GO:0006432">
    <property type="term" value="P:phenylalanyl-tRNA aminoacylation"/>
    <property type="evidence" value="ECO:0007669"/>
    <property type="project" value="UniProtKB-UniRule"/>
</dbReference>
<dbReference type="PANTHER" id="PTHR10947:SF0">
    <property type="entry name" value="PHENYLALANINE--TRNA LIGASE BETA SUBUNIT"/>
    <property type="match status" value="1"/>
</dbReference>
<dbReference type="InterPro" id="IPR012340">
    <property type="entry name" value="NA-bd_OB-fold"/>
</dbReference>
<keyword evidence="9 15" id="KW-0067">ATP-binding</keyword>